<dbReference type="SUPFAM" id="SSF55785">
    <property type="entry name" value="PYP-like sensor domain (PAS domain)"/>
    <property type="match status" value="1"/>
</dbReference>
<name>A0A066RPJ2_9GAMM</name>
<feature type="domain" description="GGDEF" evidence="3">
    <location>
        <begin position="167"/>
        <end position="302"/>
    </location>
</feature>
<dbReference type="PANTHER" id="PTHR33121:SF79">
    <property type="entry name" value="CYCLIC DI-GMP PHOSPHODIESTERASE PDED-RELATED"/>
    <property type="match status" value="1"/>
</dbReference>
<dbReference type="InterPro" id="IPR000160">
    <property type="entry name" value="GGDEF_dom"/>
</dbReference>
<dbReference type="SUPFAM" id="SSF55073">
    <property type="entry name" value="Nucleotide cyclase"/>
    <property type="match status" value="1"/>
</dbReference>
<dbReference type="NCBIfam" id="TIGR00229">
    <property type="entry name" value="sensory_box"/>
    <property type="match status" value="1"/>
</dbReference>
<dbReference type="InterPro" id="IPR001633">
    <property type="entry name" value="EAL_dom"/>
</dbReference>
<proteinExistence type="predicted"/>
<dbReference type="CDD" id="cd01948">
    <property type="entry name" value="EAL"/>
    <property type="match status" value="1"/>
</dbReference>
<dbReference type="Pfam" id="PF00563">
    <property type="entry name" value="EAL"/>
    <property type="match status" value="1"/>
</dbReference>
<dbReference type="OrthoDB" id="9805474at2"/>
<keyword evidence="5" id="KW-1185">Reference proteome</keyword>
<sequence>MKTGIVDINLAVNQDLLLEIFDTGSEGLWEMTPGNVVKFYNTRFYEKFDVTLNGSPLHEWLAIVHPDDVEQFKKTVNRQVTEKISHVTSQYRIRNRQNEYRWIEAIGVLKVNEQGELLSLVGSHKDITEKKLHDEKLYQLAYHDSLTGLGNRRQLVEQLKVMQNDEVSCTIITFGLTKFCQFVEVYGFQAANRLIQLCAETIAEVFTETNLIYRTYSDEFVVMLKDASDKISLCNIINKVITRFDQRFRNVHHMAIQRLNAGVYQLPSDPFVAEDEESVLYKSMLIMRYGQEHESRVAFYADEEQRAIERHLFLETGIEKSIQDDEFYLMFQPIVCATTGKMMSVECLLRWHSACHGEINPGEFIGIAEANQEIIPLGYHVLHLACAYIVQYRNEHQHDLKVSVNISVIQLMQTDFVQQFLSIVEQYQLSPGDLSLEVTESAVLETNMFAVEQLLTLNKLGFSISLDDFGSGYSSLNTFFSIPFTQLKLDRCIVNKMAEDSSVYSYVKFLVAMCREKQISVVAEGIEDHAQAELVREAGVDLMQGYHFYRPMVGEKLMDIARN</sequence>
<accession>A0A066RPJ2</accession>
<dbReference type="GO" id="GO:0071111">
    <property type="term" value="F:cyclic-guanylate-specific phosphodiesterase activity"/>
    <property type="evidence" value="ECO:0007669"/>
    <property type="project" value="InterPro"/>
</dbReference>
<dbReference type="InterPro" id="IPR000014">
    <property type="entry name" value="PAS"/>
</dbReference>
<dbReference type="SMART" id="SM00086">
    <property type="entry name" value="PAC"/>
    <property type="match status" value="1"/>
</dbReference>
<dbReference type="PANTHER" id="PTHR33121">
    <property type="entry name" value="CYCLIC DI-GMP PHOSPHODIESTERASE PDEF"/>
    <property type="match status" value="1"/>
</dbReference>
<comment type="caution">
    <text evidence="4">The sequence shown here is derived from an EMBL/GenBank/DDBJ whole genome shotgun (WGS) entry which is preliminary data.</text>
</comment>
<feature type="domain" description="PAC" evidence="1">
    <location>
        <begin position="87"/>
        <end position="139"/>
    </location>
</feature>
<dbReference type="InterPro" id="IPR043128">
    <property type="entry name" value="Rev_trsase/Diguanyl_cyclase"/>
</dbReference>
<dbReference type="SMART" id="SM00267">
    <property type="entry name" value="GGDEF"/>
    <property type="match status" value="1"/>
</dbReference>
<dbReference type="InterPro" id="IPR035919">
    <property type="entry name" value="EAL_sf"/>
</dbReference>
<dbReference type="PROSITE" id="PS50113">
    <property type="entry name" value="PAC"/>
    <property type="match status" value="1"/>
</dbReference>
<dbReference type="Gene3D" id="3.20.20.450">
    <property type="entry name" value="EAL domain"/>
    <property type="match status" value="1"/>
</dbReference>
<feature type="domain" description="EAL" evidence="2">
    <location>
        <begin position="311"/>
        <end position="563"/>
    </location>
</feature>
<dbReference type="SMART" id="SM00052">
    <property type="entry name" value="EAL"/>
    <property type="match status" value="1"/>
</dbReference>
<reference evidence="4 5" key="1">
    <citation type="submission" date="2014-04" db="EMBL/GenBank/DDBJ databases">
        <title>Draft genome sequence of Photobacterium halotolerans S2753: a solonamide, ngercheumicin and holomycin producer.</title>
        <authorList>
            <person name="Machado H.R."/>
            <person name="Gram L."/>
        </authorList>
    </citation>
    <scope>NUCLEOTIDE SEQUENCE [LARGE SCALE GENOMIC DNA]</scope>
    <source>
        <strain evidence="4 5">S2753</strain>
    </source>
</reference>
<dbReference type="InterPro" id="IPR000700">
    <property type="entry name" value="PAS-assoc_C"/>
</dbReference>
<evidence type="ECO:0000313" key="5">
    <source>
        <dbReference type="Proteomes" id="UP000027192"/>
    </source>
</evidence>
<dbReference type="PROSITE" id="PS50887">
    <property type="entry name" value="GGDEF"/>
    <property type="match status" value="1"/>
</dbReference>
<gene>
    <name evidence="4" type="ORF">EA58_07120</name>
</gene>
<dbReference type="Pfam" id="PF00990">
    <property type="entry name" value="GGDEF"/>
    <property type="match status" value="1"/>
</dbReference>
<protein>
    <recommendedName>
        <fullName evidence="6">Histidine kinase</fullName>
    </recommendedName>
</protein>
<dbReference type="NCBIfam" id="TIGR00254">
    <property type="entry name" value="GGDEF"/>
    <property type="match status" value="1"/>
</dbReference>
<evidence type="ECO:0008006" key="6">
    <source>
        <dbReference type="Google" id="ProtNLM"/>
    </source>
</evidence>
<dbReference type="STRING" id="1654360.EA58_07120"/>
<dbReference type="AlphaFoldDB" id="A0A066RPJ2"/>
<dbReference type="InterPro" id="IPR001610">
    <property type="entry name" value="PAC"/>
</dbReference>
<evidence type="ECO:0000259" key="3">
    <source>
        <dbReference type="PROSITE" id="PS50887"/>
    </source>
</evidence>
<dbReference type="Pfam" id="PF08447">
    <property type="entry name" value="PAS_3"/>
    <property type="match status" value="1"/>
</dbReference>
<dbReference type="SUPFAM" id="SSF141868">
    <property type="entry name" value="EAL domain-like"/>
    <property type="match status" value="1"/>
</dbReference>
<evidence type="ECO:0000259" key="1">
    <source>
        <dbReference type="PROSITE" id="PS50113"/>
    </source>
</evidence>
<dbReference type="CDD" id="cd00130">
    <property type="entry name" value="PAS"/>
    <property type="match status" value="1"/>
</dbReference>
<organism evidence="4 5">
    <name type="scientific">Photobacterium galatheae</name>
    <dbReference type="NCBI Taxonomy" id="1654360"/>
    <lineage>
        <taxon>Bacteria</taxon>
        <taxon>Pseudomonadati</taxon>
        <taxon>Pseudomonadota</taxon>
        <taxon>Gammaproteobacteria</taxon>
        <taxon>Vibrionales</taxon>
        <taxon>Vibrionaceae</taxon>
        <taxon>Photobacterium</taxon>
    </lineage>
</organism>
<dbReference type="InterPro" id="IPR050706">
    <property type="entry name" value="Cyclic-di-GMP_PDE-like"/>
</dbReference>
<dbReference type="InterPro" id="IPR035965">
    <property type="entry name" value="PAS-like_dom_sf"/>
</dbReference>
<dbReference type="Gene3D" id="3.30.70.270">
    <property type="match status" value="1"/>
</dbReference>
<dbReference type="InterPro" id="IPR029787">
    <property type="entry name" value="Nucleotide_cyclase"/>
</dbReference>
<evidence type="ECO:0000313" key="4">
    <source>
        <dbReference type="EMBL" id="KDM92254.1"/>
    </source>
</evidence>
<dbReference type="RefSeq" id="WP_036750680.1">
    <property type="nucleotide sequence ID" value="NZ_JAGSGC010000012.1"/>
</dbReference>
<dbReference type="PROSITE" id="PS50883">
    <property type="entry name" value="EAL"/>
    <property type="match status" value="1"/>
</dbReference>
<dbReference type="InterPro" id="IPR013655">
    <property type="entry name" value="PAS_fold_3"/>
</dbReference>
<dbReference type="Proteomes" id="UP000027192">
    <property type="component" value="Unassembled WGS sequence"/>
</dbReference>
<dbReference type="EMBL" id="JMIB01000010">
    <property type="protein sequence ID" value="KDM92254.1"/>
    <property type="molecule type" value="Genomic_DNA"/>
</dbReference>
<evidence type="ECO:0000259" key="2">
    <source>
        <dbReference type="PROSITE" id="PS50883"/>
    </source>
</evidence>
<dbReference type="Gene3D" id="3.30.450.20">
    <property type="entry name" value="PAS domain"/>
    <property type="match status" value="1"/>
</dbReference>